<dbReference type="EMBL" id="CP027062">
    <property type="protein sequence ID" value="AVI51848.1"/>
    <property type="molecule type" value="Genomic_DNA"/>
</dbReference>
<evidence type="ECO:0000313" key="3">
    <source>
        <dbReference type="EMBL" id="AVI51848.1"/>
    </source>
</evidence>
<proteinExistence type="predicted"/>
<feature type="signal peptide" evidence="1">
    <location>
        <begin position="1"/>
        <end position="20"/>
    </location>
</feature>
<evidence type="ECO:0000256" key="1">
    <source>
        <dbReference type="SAM" id="SignalP"/>
    </source>
</evidence>
<keyword evidence="4" id="KW-1185">Reference proteome</keyword>
<feature type="chain" id="PRO_5015403721" description="Outer membrane protein beta-barrel domain-containing protein" evidence="1">
    <location>
        <begin position="21"/>
        <end position="179"/>
    </location>
</feature>
<name>A0A2S0HZ00_9FLAO</name>
<gene>
    <name evidence="3" type="ORF">C5O00_12035</name>
</gene>
<dbReference type="InterPro" id="IPR025665">
    <property type="entry name" value="Beta-barrel_OMP_2"/>
</dbReference>
<dbReference type="RefSeq" id="WP_105217088.1">
    <property type="nucleotide sequence ID" value="NZ_CP027062.1"/>
</dbReference>
<dbReference type="OrthoDB" id="947434at2"/>
<evidence type="ECO:0000313" key="4">
    <source>
        <dbReference type="Proteomes" id="UP000238442"/>
    </source>
</evidence>
<dbReference type="KEGG" id="aue:C5O00_12035"/>
<dbReference type="Pfam" id="PF13568">
    <property type="entry name" value="OMP_b-brl_2"/>
    <property type="match status" value="1"/>
</dbReference>
<feature type="domain" description="Outer membrane protein beta-barrel" evidence="2">
    <location>
        <begin position="20"/>
        <end position="161"/>
    </location>
</feature>
<protein>
    <recommendedName>
        <fullName evidence="2">Outer membrane protein beta-barrel domain-containing protein</fullName>
    </recommendedName>
</protein>
<dbReference type="Proteomes" id="UP000238442">
    <property type="component" value="Chromosome"/>
</dbReference>
<dbReference type="AlphaFoldDB" id="A0A2S0HZ00"/>
<sequence length="179" mass="19458">MKKLLFISAILFCSFTSLHAQGELRFGASAGVNFSGVNGDDTKNTDGRTGFRVGAVVDIGITEKFSVQPVVAISIQGWKDRGLDIKANYVVVEAKADYEVVDGLSLQAGPLVGFNIHASVDQDDITNFESTNIGGLVAAQYEFPFELFVNVQYDMGFSDLIPNFDARNRNLSISLGKFF</sequence>
<keyword evidence="1" id="KW-0732">Signal</keyword>
<accession>A0A2S0HZ00</accession>
<reference evidence="3 4" key="1">
    <citation type="submission" date="2018-02" db="EMBL/GenBank/DDBJ databases">
        <title>Genomic analysis of the strain RR4-38 isolated from a seawater recirculating aquaculture system.</title>
        <authorList>
            <person name="Kim Y.-S."/>
            <person name="Jang Y.H."/>
            <person name="Kim K.-H."/>
        </authorList>
    </citation>
    <scope>NUCLEOTIDE SEQUENCE [LARGE SCALE GENOMIC DNA]</scope>
    <source>
        <strain evidence="3 4">RR4-38</strain>
    </source>
</reference>
<organism evidence="3 4">
    <name type="scientific">Pukyongia salina</name>
    <dbReference type="NCBI Taxonomy" id="2094025"/>
    <lineage>
        <taxon>Bacteria</taxon>
        <taxon>Pseudomonadati</taxon>
        <taxon>Bacteroidota</taxon>
        <taxon>Flavobacteriia</taxon>
        <taxon>Flavobacteriales</taxon>
        <taxon>Flavobacteriaceae</taxon>
        <taxon>Pukyongia</taxon>
    </lineage>
</organism>
<evidence type="ECO:0000259" key="2">
    <source>
        <dbReference type="Pfam" id="PF13568"/>
    </source>
</evidence>